<evidence type="ECO:0000313" key="3">
    <source>
        <dbReference type="EMBL" id="SPO30129.1"/>
    </source>
</evidence>
<organism evidence="3 4">
    <name type="scientific">Ustilago trichophora</name>
    <dbReference type="NCBI Taxonomy" id="86804"/>
    <lineage>
        <taxon>Eukaryota</taxon>
        <taxon>Fungi</taxon>
        <taxon>Dikarya</taxon>
        <taxon>Basidiomycota</taxon>
        <taxon>Ustilaginomycotina</taxon>
        <taxon>Ustilaginomycetes</taxon>
        <taxon>Ustilaginales</taxon>
        <taxon>Ustilaginaceae</taxon>
        <taxon>Ustilago</taxon>
    </lineage>
</organism>
<sequence>MLCVLQLNHSNSIEWLQLALQAVKIEFGDIDVLLLQESILLPEWEMRGWTIMYSHPTAAQQTTQDRYVQRHWHDVVIATRLGLEHRQVPLGKNHSVCAVNIGIPTSQMRFINLYLRQPTFGSSRARRGESPSQVLSLVSELMNATDTPPCIITRDFNAPGGFWSAHRKESNARVDTTEGWVVSEGIHLATPQGLTTFTCTNYAETLGLTFYQDGINISAPCIPTAWTVTDHQPLHFTVTPQQPIRQPDTRALPTLQQWRYSDHNALLWHLSTSLDHHPCREDATAEWQQLLDAVSEAVLSSVKHSRAQQVWPNTKCTWNDCKYKAIQRRFRKVLWQERVKSTADSLGNLVTSKHWQAWRGIRQFEYRGTSTTQTRVDGLKRPDGSIVAAREEVEATFLAQFFPSTAETPPGDDVFDCITLTTVNTEVTCTKVEDALQHVALSGAAGADNFSAGLLRLCWGNPDFADRLLRLYTLCIRSATFLDQWKEAIIKVIPKPGPNRDYSLAKSFPPISLLSIPSKILDRILLGWLGHTCIPNLELHQHGSLPLHDSTTAITTLLSHARGWQEAGNHVVIATIDISGAFNQIRGGTLTHTEGVYDVAYVDGLTVCVSGSTPTVCKQKLRGWMAQLHKWMQESYLHLNKPALLLVAPLSAPAPPETTLSLPTGPITSSPSIRLLGIDINQHLCGNAHVERRLTLATEALWMLNCSICRANISIGPALQARLVSTLVDPILDYGCHILLPLSGATGGLAAAIQNYNHMTARFIFDLKPVGMSKEVGRIPCQHESSRLSMPMRWRCQRLLFTAHSLASDTAFCLRLQQTDPLTDARALHTYNHWRSVIIATSTDNALLNHRRLTQASHPDGWVVYSDGSRFNDGVGAASVVFQRQTKVTFCQWTFHPLEADIFEAELHGLHMAVISILQLVTLHHGPSSPANPPNACSLIFCDSQAALLCLRASWTRDRSPGQTITTAIRAMLAVLQRFGHDIVFHWLPGHQDVPGNKRADTLAREAALDPSTRPSSPRHLALGVIDRQVHQQVWELARHTDQAAPSVNTSLKEVSPFYSPANFDKYACRGISEACNLLCWRVGSILMGFHSGAANPNCDHFLLHCPCTTSPRRELFALLPQRKRTTPGILSGGNTPEAQSKVDTLLRAATKSLPWEQLQRPHSPPPMPPPADPRVNTARATLIAPQAPEPQPQPTSQRAWRGGAQARAHADTAHAPPSTRNTGNIMFGRSTEPLQPVASSSRDTLPPSTASSPSQTTVDKDDVDPDSIPAWLTNLFGGNISHIRSDQR</sequence>
<dbReference type="OrthoDB" id="3230070at2759"/>
<dbReference type="Pfam" id="PF00075">
    <property type="entry name" value="RNase_H"/>
    <property type="match status" value="1"/>
</dbReference>
<protein>
    <recommendedName>
        <fullName evidence="2">RNase H type-1 domain-containing protein</fullName>
    </recommendedName>
</protein>
<feature type="domain" description="RNase H type-1" evidence="2">
    <location>
        <begin position="858"/>
        <end position="1009"/>
    </location>
</feature>
<reference evidence="3 4" key="1">
    <citation type="submission" date="2018-03" db="EMBL/GenBank/DDBJ databases">
        <authorList>
            <person name="Guldener U."/>
        </authorList>
    </citation>
    <scope>NUCLEOTIDE SEQUENCE [LARGE SCALE GENOMIC DNA]</scope>
    <source>
        <strain evidence="3 4">NBRC100155</strain>
    </source>
</reference>
<feature type="region of interest" description="Disordered" evidence="1">
    <location>
        <begin position="1153"/>
        <end position="1289"/>
    </location>
</feature>
<dbReference type="PANTHER" id="PTHR19446">
    <property type="entry name" value="REVERSE TRANSCRIPTASES"/>
    <property type="match status" value="1"/>
</dbReference>
<dbReference type="InterPro" id="IPR002156">
    <property type="entry name" value="RNaseH_domain"/>
</dbReference>
<dbReference type="PROSITE" id="PS50879">
    <property type="entry name" value="RNASE_H_1"/>
    <property type="match status" value="1"/>
</dbReference>
<dbReference type="InterPro" id="IPR005135">
    <property type="entry name" value="Endo/exonuclease/phosphatase"/>
</dbReference>
<proteinExistence type="predicted"/>
<dbReference type="SUPFAM" id="SSF53098">
    <property type="entry name" value="Ribonuclease H-like"/>
    <property type="match status" value="1"/>
</dbReference>
<accession>A0A5C3ELN2</accession>
<evidence type="ECO:0000256" key="1">
    <source>
        <dbReference type="SAM" id="MobiDB-lite"/>
    </source>
</evidence>
<dbReference type="SUPFAM" id="SSF56219">
    <property type="entry name" value="DNase I-like"/>
    <property type="match status" value="1"/>
</dbReference>
<dbReference type="GO" id="GO:0004523">
    <property type="term" value="F:RNA-DNA hybrid ribonuclease activity"/>
    <property type="evidence" value="ECO:0007669"/>
    <property type="project" value="InterPro"/>
</dbReference>
<dbReference type="Gene3D" id="3.30.420.10">
    <property type="entry name" value="Ribonuclease H-like superfamily/Ribonuclease H"/>
    <property type="match status" value="1"/>
</dbReference>
<dbReference type="CDD" id="cd09276">
    <property type="entry name" value="Rnase_HI_RT_non_LTR"/>
    <property type="match status" value="1"/>
</dbReference>
<dbReference type="GO" id="GO:0003676">
    <property type="term" value="F:nucleic acid binding"/>
    <property type="evidence" value="ECO:0007669"/>
    <property type="project" value="InterPro"/>
</dbReference>
<feature type="compositionally biased region" description="Low complexity" evidence="1">
    <location>
        <begin position="1198"/>
        <end position="1208"/>
    </location>
</feature>
<evidence type="ECO:0000259" key="2">
    <source>
        <dbReference type="PROSITE" id="PS50879"/>
    </source>
</evidence>
<dbReference type="InterPro" id="IPR036691">
    <property type="entry name" value="Endo/exonu/phosph_ase_sf"/>
</dbReference>
<dbReference type="InterPro" id="IPR012337">
    <property type="entry name" value="RNaseH-like_sf"/>
</dbReference>
<dbReference type="InterPro" id="IPR036397">
    <property type="entry name" value="RNaseH_sf"/>
</dbReference>
<feature type="compositionally biased region" description="Low complexity" evidence="1">
    <location>
        <begin position="1245"/>
        <end position="1258"/>
    </location>
</feature>
<name>A0A5C3ELN2_9BASI</name>
<evidence type="ECO:0000313" key="4">
    <source>
        <dbReference type="Proteomes" id="UP000324022"/>
    </source>
</evidence>
<gene>
    <name evidence="3" type="ORF">UTRI_05968</name>
</gene>
<dbReference type="EMBL" id="OOIN01000031">
    <property type="protein sequence ID" value="SPO30129.1"/>
    <property type="molecule type" value="Genomic_DNA"/>
</dbReference>
<dbReference type="Gene3D" id="3.60.10.10">
    <property type="entry name" value="Endonuclease/exonuclease/phosphatase"/>
    <property type="match status" value="1"/>
</dbReference>
<keyword evidence="4" id="KW-1185">Reference proteome</keyword>
<dbReference type="Pfam" id="PF14529">
    <property type="entry name" value="Exo_endo_phos_2"/>
    <property type="match status" value="1"/>
</dbReference>
<dbReference type="Proteomes" id="UP000324022">
    <property type="component" value="Unassembled WGS sequence"/>
</dbReference>
<feature type="compositionally biased region" description="Pro residues" evidence="1">
    <location>
        <begin position="1163"/>
        <end position="1173"/>
    </location>
</feature>